<dbReference type="AlphaFoldDB" id="A0AA39WU87"/>
<feature type="compositionally biased region" description="Pro residues" evidence="1">
    <location>
        <begin position="23"/>
        <end position="42"/>
    </location>
</feature>
<protein>
    <submittedName>
        <fullName evidence="2">Uncharacterized protein</fullName>
    </submittedName>
</protein>
<sequence>MAAQPPQTMSSYGPMDMPGPSYDAPPLPPPSNPSYRPPPPPSGLSYPGESYIAPPLNPSSSYPRPPNGAVVTSTEQMPGPTMTPFPLATTTKPGLRDSRTTTESALREYMSLQRRRLRKEEAGIDERLRIQASTVLGDLRILRDEVAELVRDAESHRWRRFILGGAIASFVPIVKALFRRPKHERESSNDTEYAFRKSKSLVSRILDATHKPGIATVAFFVFAVMYVFQNEVSLRVARTVSKRLKRLSTKVENGEDDINEDDLKLLQGWRWRVLMWS</sequence>
<accession>A0AA39WU87</accession>
<name>A0AA39WU87_9PEZI</name>
<proteinExistence type="predicted"/>
<dbReference type="Proteomes" id="UP001174934">
    <property type="component" value="Unassembled WGS sequence"/>
</dbReference>
<gene>
    <name evidence="2" type="ORF">B0T17DRAFT_509005</name>
</gene>
<comment type="caution">
    <text evidence="2">The sequence shown here is derived from an EMBL/GenBank/DDBJ whole genome shotgun (WGS) entry which is preliminary data.</text>
</comment>
<dbReference type="EMBL" id="JAULSR010000004">
    <property type="protein sequence ID" value="KAK0621677.1"/>
    <property type="molecule type" value="Genomic_DNA"/>
</dbReference>
<feature type="region of interest" description="Disordered" evidence="1">
    <location>
        <begin position="1"/>
        <end position="102"/>
    </location>
</feature>
<reference evidence="2" key="1">
    <citation type="submission" date="2023-06" db="EMBL/GenBank/DDBJ databases">
        <title>Genome-scale phylogeny and comparative genomics of the fungal order Sordariales.</title>
        <authorList>
            <consortium name="Lawrence Berkeley National Laboratory"/>
            <person name="Hensen N."/>
            <person name="Bonometti L."/>
            <person name="Westerberg I."/>
            <person name="Brannstrom I.O."/>
            <person name="Guillou S."/>
            <person name="Cros-Aarteil S."/>
            <person name="Calhoun S."/>
            <person name="Haridas S."/>
            <person name="Kuo A."/>
            <person name="Mondo S."/>
            <person name="Pangilinan J."/>
            <person name="Riley R."/>
            <person name="LaButti K."/>
            <person name="Andreopoulos B."/>
            <person name="Lipzen A."/>
            <person name="Chen C."/>
            <person name="Yanf M."/>
            <person name="Daum C."/>
            <person name="Ng V."/>
            <person name="Clum A."/>
            <person name="Steindorff A."/>
            <person name="Ohm R."/>
            <person name="Martin F."/>
            <person name="Silar P."/>
            <person name="Natvig D."/>
            <person name="Lalanne C."/>
            <person name="Gautier V."/>
            <person name="Ament-velasquez S.L."/>
            <person name="Kruys A."/>
            <person name="Hutchinson M.I."/>
            <person name="Powell A.J."/>
            <person name="Barry K."/>
            <person name="Miller A.N."/>
            <person name="Grigoriev I.V."/>
            <person name="Debuchy R."/>
            <person name="Gladieux P."/>
            <person name="Thoren M.H."/>
            <person name="Johannesson H."/>
        </authorList>
    </citation>
    <scope>NUCLEOTIDE SEQUENCE</scope>
    <source>
        <strain evidence="2">SMH3391-2</strain>
    </source>
</reference>
<feature type="compositionally biased region" description="Polar residues" evidence="1">
    <location>
        <begin position="1"/>
        <end position="11"/>
    </location>
</feature>
<evidence type="ECO:0000313" key="2">
    <source>
        <dbReference type="EMBL" id="KAK0621677.1"/>
    </source>
</evidence>
<evidence type="ECO:0000256" key="1">
    <source>
        <dbReference type="SAM" id="MobiDB-lite"/>
    </source>
</evidence>
<keyword evidence="3" id="KW-1185">Reference proteome</keyword>
<organism evidence="2 3">
    <name type="scientific">Bombardia bombarda</name>
    <dbReference type="NCBI Taxonomy" id="252184"/>
    <lineage>
        <taxon>Eukaryota</taxon>
        <taxon>Fungi</taxon>
        <taxon>Dikarya</taxon>
        <taxon>Ascomycota</taxon>
        <taxon>Pezizomycotina</taxon>
        <taxon>Sordariomycetes</taxon>
        <taxon>Sordariomycetidae</taxon>
        <taxon>Sordariales</taxon>
        <taxon>Lasiosphaeriaceae</taxon>
        <taxon>Bombardia</taxon>
    </lineage>
</organism>
<evidence type="ECO:0000313" key="3">
    <source>
        <dbReference type="Proteomes" id="UP001174934"/>
    </source>
</evidence>